<keyword evidence="3" id="KW-0175">Coiled coil</keyword>
<keyword evidence="1" id="KW-0479">Metal-binding</keyword>
<keyword evidence="2" id="KW-0539">Nucleus</keyword>
<feature type="region of interest" description="Disordered" evidence="4">
    <location>
        <begin position="697"/>
        <end position="861"/>
    </location>
</feature>
<dbReference type="InterPro" id="IPR001138">
    <property type="entry name" value="Zn2Cys6_DnaBD"/>
</dbReference>
<feature type="compositionally biased region" description="Pro residues" evidence="4">
    <location>
        <begin position="800"/>
        <end position="814"/>
    </location>
</feature>
<dbReference type="GO" id="GO:0000981">
    <property type="term" value="F:DNA-binding transcription factor activity, RNA polymerase II-specific"/>
    <property type="evidence" value="ECO:0007669"/>
    <property type="project" value="InterPro"/>
</dbReference>
<dbReference type="SMART" id="SM00066">
    <property type="entry name" value="GAL4"/>
    <property type="match status" value="1"/>
</dbReference>
<dbReference type="CDD" id="cd00067">
    <property type="entry name" value="GAL4"/>
    <property type="match status" value="1"/>
</dbReference>
<keyword evidence="7" id="KW-1185">Reference proteome</keyword>
<feature type="compositionally biased region" description="Pro residues" evidence="4">
    <location>
        <begin position="736"/>
        <end position="748"/>
    </location>
</feature>
<dbReference type="GO" id="GO:0008270">
    <property type="term" value="F:zinc ion binding"/>
    <property type="evidence" value="ECO:0007669"/>
    <property type="project" value="InterPro"/>
</dbReference>
<dbReference type="InterPro" id="IPR050987">
    <property type="entry name" value="AtrR-like"/>
</dbReference>
<dbReference type="EMBL" id="ML119053">
    <property type="protein sequence ID" value="ROT39653.1"/>
    <property type="molecule type" value="Genomic_DNA"/>
</dbReference>
<sequence length="1007" mass="111415">MPAGRPAKRAADPAASSPGDAQPVVPAPAVVSSPPHSVSTAQGKVKLPRIDSKNHEDFSAQVKNRLNQYTRTGQACDRCKVRKIRCDALPQGCSHCLQSNLECYVTDRVTGRTERRGYLQELERTKMEMEEHIRDLEKVLANHGIEVKPWNYAPYGHPPSGITYDQQGHPIEDAAEKDSWAQVGSVWVRNHQHRKKMPTTKSITRSRYVSPPAALHLGVGPDSAPLSSIKGTQLTILGTTIDLTSFDVPDIDEPSPGAEVAQPLYNKSIQAFLQSMMNINPQQRVDLPPKEEAFKCSEWYFFIVFPFYPVLHKPTYMALLARIYDDPTFEPSTPELVIVHMVLAIIYYQQAMRSPQSAVDANDISNRHYHYAVGKFFELASLPSVTAVQAMAMIAAHARSFPKPGVGSLVTRIAMHRAIDLNLHRSIKRPGEPTDLNNEIRKRTWWTILAVSVTLDGRLGRPMPIAVEEYDVDFPEAIADEALTEDGVDTASKAQCTYHVGLAALRMTPLFMEMYSNIYSPKREPNNYIPVVRALEEQLEQWRADLHESLLSPGPGGENQMYQLYVQMVETEFRLCLRHPSVAMTNDPKMCAENARICEEAAAKMLDVVRSLDKLKCLDLTWYQMSVYAAAMFTTLVAHWERRYEASKSEISHLKSDMEDWLTVIHSIASSLGSGILISRQLRGKVEATLQWIERDQKTNTRKLPTRPAAPSQTQSATATSTAPSPTEIKSERPAVTPPYPAPAPVSAPPAVHTNGGPPPAPAPSMAKDSPPQRHQPRHQHLHHRQHHQQQEQQHDHRPPPPQPQQPLPPPPPQQQQQQQQHAHYYPDSSGHNGGHSGGGAYHHLTYSEPPPQASTMAHPSPYGPNAGYMYSGGAHAHAHSHAHAHAHAGHGGVNDVSSVDDNPLLTFASHATQHVVDADANADPFIWRQPTAQGTNWQEWAAAMANNSDRFNPNALIGMGSVPTRDPHDPVGQHDGSLPPELAPMPTGPATQWPMLLWSHHGPGAA</sequence>
<dbReference type="PROSITE" id="PS50048">
    <property type="entry name" value="ZN2_CY6_FUNGAL_2"/>
    <property type="match status" value="1"/>
</dbReference>
<feature type="coiled-coil region" evidence="3">
    <location>
        <begin position="115"/>
        <end position="142"/>
    </location>
</feature>
<dbReference type="Gene3D" id="4.10.240.10">
    <property type="entry name" value="Zn(2)-C6 fungal-type DNA-binding domain"/>
    <property type="match status" value="1"/>
</dbReference>
<dbReference type="RefSeq" id="XP_028467459.1">
    <property type="nucleotide sequence ID" value="XM_028612833.1"/>
</dbReference>
<proteinExistence type="predicted"/>
<feature type="compositionally biased region" description="Low complexity" evidence="4">
    <location>
        <begin position="709"/>
        <end position="727"/>
    </location>
</feature>
<organism evidence="6 7">
    <name type="scientific">Sodiomyces alkalinus (strain CBS 110278 / VKM F-3762 / F11)</name>
    <name type="common">Alkaliphilic filamentous fungus</name>
    <dbReference type="NCBI Taxonomy" id="1314773"/>
    <lineage>
        <taxon>Eukaryota</taxon>
        <taxon>Fungi</taxon>
        <taxon>Dikarya</taxon>
        <taxon>Ascomycota</taxon>
        <taxon>Pezizomycotina</taxon>
        <taxon>Sordariomycetes</taxon>
        <taxon>Hypocreomycetidae</taxon>
        <taxon>Glomerellales</taxon>
        <taxon>Plectosphaerellaceae</taxon>
        <taxon>Sodiomyces</taxon>
    </lineage>
</organism>
<dbReference type="PANTHER" id="PTHR46910">
    <property type="entry name" value="TRANSCRIPTION FACTOR PDR1"/>
    <property type="match status" value="1"/>
</dbReference>
<dbReference type="AlphaFoldDB" id="A0A3N2PYP2"/>
<evidence type="ECO:0000313" key="7">
    <source>
        <dbReference type="Proteomes" id="UP000272025"/>
    </source>
</evidence>
<dbReference type="InterPro" id="IPR007219">
    <property type="entry name" value="XnlR_reg_dom"/>
</dbReference>
<dbReference type="PANTHER" id="PTHR46910:SF4">
    <property type="entry name" value="ZN(2)-C6 FUNGAL-TYPE DOMAIN-CONTAINING PROTEIN"/>
    <property type="match status" value="1"/>
</dbReference>
<dbReference type="OrthoDB" id="4456959at2759"/>
<dbReference type="GO" id="GO:0006351">
    <property type="term" value="P:DNA-templated transcription"/>
    <property type="evidence" value="ECO:0007669"/>
    <property type="project" value="InterPro"/>
</dbReference>
<evidence type="ECO:0000256" key="1">
    <source>
        <dbReference type="ARBA" id="ARBA00022723"/>
    </source>
</evidence>
<feature type="compositionally biased region" description="Gly residues" evidence="4">
    <location>
        <begin position="832"/>
        <end position="841"/>
    </location>
</feature>
<accession>A0A3N2PYP2</accession>
<name>A0A3N2PYP2_SODAK</name>
<dbReference type="Proteomes" id="UP000272025">
    <property type="component" value="Unassembled WGS sequence"/>
</dbReference>
<feature type="compositionally biased region" description="Low complexity" evidence="4">
    <location>
        <begin position="12"/>
        <end position="39"/>
    </location>
</feature>
<dbReference type="GO" id="GO:0003677">
    <property type="term" value="F:DNA binding"/>
    <property type="evidence" value="ECO:0007669"/>
    <property type="project" value="InterPro"/>
</dbReference>
<evidence type="ECO:0000313" key="6">
    <source>
        <dbReference type="EMBL" id="ROT39653.1"/>
    </source>
</evidence>
<dbReference type="STRING" id="1314773.A0A3N2PYP2"/>
<dbReference type="InterPro" id="IPR036864">
    <property type="entry name" value="Zn2-C6_fun-type_DNA-bd_sf"/>
</dbReference>
<evidence type="ECO:0000256" key="4">
    <source>
        <dbReference type="SAM" id="MobiDB-lite"/>
    </source>
</evidence>
<gene>
    <name evidence="6" type="ORF">SODALDRAFT_339120</name>
</gene>
<dbReference type="Pfam" id="PF04082">
    <property type="entry name" value="Fungal_trans"/>
    <property type="match status" value="1"/>
</dbReference>
<evidence type="ECO:0000256" key="3">
    <source>
        <dbReference type="SAM" id="Coils"/>
    </source>
</evidence>
<feature type="compositionally biased region" description="Basic and acidic residues" evidence="4">
    <location>
        <begin position="789"/>
        <end position="799"/>
    </location>
</feature>
<protein>
    <recommendedName>
        <fullName evidence="5">Zn(2)-C6 fungal-type domain-containing protein</fullName>
    </recommendedName>
</protein>
<reference evidence="6 7" key="1">
    <citation type="journal article" date="2018" name="Mol. Ecol.">
        <title>The obligate alkalophilic soda-lake fungus Sodiomyces alkalinus has shifted to a protein diet.</title>
        <authorList>
            <person name="Grum-Grzhimaylo A.A."/>
            <person name="Falkoski D.L."/>
            <person name="van den Heuvel J."/>
            <person name="Valero-Jimenez C.A."/>
            <person name="Min B."/>
            <person name="Choi I.G."/>
            <person name="Lipzen A."/>
            <person name="Daum C.G."/>
            <person name="Aanen D.K."/>
            <person name="Tsang A."/>
            <person name="Henrissat B."/>
            <person name="Bilanenko E.N."/>
            <person name="de Vries R.P."/>
            <person name="van Kan J.A.L."/>
            <person name="Grigoriev I.V."/>
            <person name="Debets A.J.M."/>
        </authorList>
    </citation>
    <scope>NUCLEOTIDE SEQUENCE [LARGE SCALE GENOMIC DNA]</scope>
    <source>
        <strain evidence="6 7">F11</strain>
    </source>
</reference>
<feature type="region of interest" description="Disordered" evidence="4">
    <location>
        <begin position="1"/>
        <end position="44"/>
    </location>
</feature>
<feature type="domain" description="Zn(2)-C6 fungal-type" evidence="5">
    <location>
        <begin position="75"/>
        <end position="105"/>
    </location>
</feature>
<dbReference type="SUPFAM" id="SSF57701">
    <property type="entry name" value="Zn2/Cys6 DNA-binding domain"/>
    <property type="match status" value="1"/>
</dbReference>
<dbReference type="Pfam" id="PF00172">
    <property type="entry name" value="Zn_clus"/>
    <property type="match status" value="1"/>
</dbReference>
<dbReference type="PROSITE" id="PS00463">
    <property type="entry name" value="ZN2_CY6_FUNGAL_1"/>
    <property type="match status" value="1"/>
</dbReference>
<dbReference type="GeneID" id="39581311"/>
<evidence type="ECO:0000259" key="5">
    <source>
        <dbReference type="PROSITE" id="PS50048"/>
    </source>
</evidence>
<feature type="compositionally biased region" description="Basic residues" evidence="4">
    <location>
        <begin position="775"/>
        <end position="788"/>
    </location>
</feature>
<evidence type="ECO:0000256" key="2">
    <source>
        <dbReference type="ARBA" id="ARBA00023242"/>
    </source>
</evidence>
<dbReference type="CDD" id="cd12148">
    <property type="entry name" value="fungal_TF_MHR"/>
    <property type="match status" value="1"/>
</dbReference>